<reference evidence="1 2" key="1">
    <citation type="journal article" date="2016" name="PLoS ONE">
        <title>Sequence Assembly of Yarrowia lipolytica Strain W29/CLIB89 Shows Transposable Element Diversity.</title>
        <authorList>
            <person name="Magnan C."/>
            <person name="Yu J."/>
            <person name="Chang I."/>
            <person name="Jahn E."/>
            <person name="Kanomata Y."/>
            <person name="Wu J."/>
            <person name="Zeller M."/>
            <person name="Oakes M."/>
            <person name="Baldi P."/>
            <person name="Sandmeyer S."/>
        </authorList>
    </citation>
    <scope>NUCLEOTIDE SEQUENCE [LARGE SCALE GENOMIC DNA]</scope>
    <source>
        <strain evidence="2">CLIB89(W29)</strain>
    </source>
</reference>
<dbReference type="EMBL" id="CP017558">
    <property type="protein sequence ID" value="AOW07399.1"/>
    <property type="molecule type" value="Genomic_DNA"/>
</dbReference>
<evidence type="ECO:0000313" key="1">
    <source>
        <dbReference type="EMBL" id="AOW07399.1"/>
    </source>
</evidence>
<accession>A0A1D8NP38</accession>
<dbReference type="AlphaFoldDB" id="A0A1D8NP38"/>
<dbReference type="RefSeq" id="XP_068139539.1">
    <property type="nucleotide sequence ID" value="XM_068283438.1"/>
</dbReference>
<evidence type="ECO:0000313" key="2">
    <source>
        <dbReference type="Proteomes" id="UP000182444"/>
    </source>
</evidence>
<name>A0A1D8NP38_YARLL</name>
<dbReference type="Proteomes" id="UP000182444">
    <property type="component" value="Chromosome 1F"/>
</dbReference>
<gene>
    <name evidence="1" type="ORF">YALI1_F25289g</name>
</gene>
<proteinExistence type="predicted"/>
<sequence>MSSVSAPYSIVARLDGSGGQFQPLSTSAFHQVTSRQVKQAAELCVPWFKPSCNQLQDKKTEPLGAADNVRESPFSTPKSKPLKVAVPESGVFITQCHNHIQLQVLSTCTVVI</sequence>
<protein>
    <submittedName>
        <fullName evidence="1">Uncharacterized protein</fullName>
    </submittedName>
</protein>
<dbReference type="GeneID" id="94584017"/>
<dbReference type="VEuPathDB" id="FungiDB:YALI1_F25289g"/>
<organism evidence="1 2">
    <name type="scientific">Yarrowia lipolytica</name>
    <name type="common">Candida lipolytica</name>
    <dbReference type="NCBI Taxonomy" id="4952"/>
    <lineage>
        <taxon>Eukaryota</taxon>
        <taxon>Fungi</taxon>
        <taxon>Dikarya</taxon>
        <taxon>Ascomycota</taxon>
        <taxon>Saccharomycotina</taxon>
        <taxon>Dipodascomycetes</taxon>
        <taxon>Dipodascales</taxon>
        <taxon>Dipodascales incertae sedis</taxon>
        <taxon>Yarrowia</taxon>
    </lineage>
</organism>